<dbReference type="EMBL" id="MIGX01000212">
    <property type="protein sequence ID" value="PPT75185.1"/>
    <property type="molecule type" value="Genomic_DNA"/>
</dbReference>
<gene>
    <name evidence="2" type="ORF">XthCFBP4691_19805</name>
</gene>
<dbReference type="Pfam" id="PF13827">
    <property type="entry name" value="DUF4189"/>
    <property type="match status" value="1"/>
</dbReference>
<organism evidence="2 3">
    <name type="scientific">Xanthomonas theicola</name>
    <dbReference type="NCBI Taxonomy" id="56464"/>
    <lineage>
        <taxon>Bacteria</taxon>
        <taxon>Pseudomonadati</taxon>
        <taxon>Pseudomonadota</taxon>
        <taxon>Gammaproteobacteria</taxon>
        <taxon>Lysobacterales</taxon>
        <taxon>Lysobacteraceae</taxon>
        <taxon>Xanthomonas</taxon>
    </lineage>
</organism>
<keyword evidence="3" id="KW-1185">Reference proteome</keyword>
<accession>A0A2S6Z2Y4</accession>
<dbReference type="InterPro" id="IPR025240">
    <property type="entry name" value="DUF4189"/>
</dbReference>
<dbReference type="AlphaFoldDB" id="A0A2S6Z2Y4"/>
<evidence type="ECO:0000259" key="1">
    <source>
        <dbReference type="Pfam" id="PF13827"/>
    </source>
</evidence>
<dbReference type="OrthoDB" id="6008701at2"/>
<proteinExistence type="predicted"/>
<sequence length="161" mass="17656">MEIKVGYLSFVFLIFFASFDLYAQTRCPVGVQAGGAQCLPDDQERAPPRTTGEWIKTWGAIVGSVKGREGWSSNGKFTEEDARQDALKKCYSVGAEDCLVEMTYFNQCVAIADSISGGSSIVTGKDESVASSRALADCKNKYSSQCSVKFTECTDPFFRKY</sequence>
<evidence type="ECO:0000313" key="2">
    <source>
        <dbReference type="EMBL" id="PPT75185.1"/>
    </source>
</evidence>
<protein>
    <recommendedName>
        <fullName evidence="1">DUF4189 domain-containing protein</fullName>
    </recommendedName>
</protein>
<feature type="domain" description="DUF4189" evidence="1">
    <location>
        <begin position="58"/>
        <end position="153"/>
    </location>
</feature>
<dbReference type="Proteomes" id="UP000239898">
    <property type="component" value="Unassembled WGS sequence"/>
</dbReference>
<comment type="caution">
    <text evidence="2">The sequence shown here is derived from an EMBL/GenBank/DDBJ whole genome shotgun (WGS) entry which is preliminary data.</text>
</comment>
<name>A0A2S6Z2Y4_9XANT</name>
<reference evidence="2 3" key="1">
    <citation type="submission" date="2016-08" db="EMBL/GenBank/DDBJ databases">
        <title>Evolution of the type three secretion system and type three effector repertoires in Xanthomonas.</title>
        <authorList>
            <person name="Merda D."/>
            <person name="Briand M."/>
            <person name="Bosis E."/>
            <person name="Rousseau C."/>
            <person name="Portier P."/>
            <person name="Jacques M.-A."/>
            <person name="Fischer-Le Saux M."/>
        </authorList>
    </citation>
    <scope>NUCLEOTIDE SEQUENCE [LARGE SCALE GENOMIC DNA]</scope>
    <source>
        <strain evidence="2 3">CFBP 4691</strain>
    </source>
</reference>
<dbReference type="RefSeq" id="WP_128421930.1">
    <property type="nucleotide sequence ID" value="NZ_CP049017.1"/>
</dbReference>
<evidence type="ECO:0000313" key="3">
    <source>
        <dbReference type="Proteomes" id="UP000239898"/>
    </source>
</evidence>